<keyword evidence="3" id="KW-0449">Lipoprotein</keyword>
<dbReference type="SMART" id="SM00173">
    <property type="entry name" value="RAS"/>
    <property type="match status" value="1"/>
</dbReference>
<dbReference type="PANTHER" id="PTHR47977">
    <property type="entry name" value="RAS-RELATED PROTEIN RAB"/>
    <property type="match status" value="1"/>
</dbReference>
<accession>E2GMZ7</accession>
<name>E2GMZ7_EUPOC</name>
<dbReference type="PROSITE" id="PS51420">
    <property type="entry name" value="RHO"/>
    <property type="match status" value="1"/>
</dbReference>
<dbReference type="SMART" id="SM00176">
    <property type="entry name" value="RAN"/>
    <property type="match status" value="1"/>
</dbReference>
<dbReference type="Pfam" id="PF00071">
    <property type="entry name" value="Ras"/>
    <property type="match status" value="1"/>
</dbReference>
<dbReference type="PROSITE" id="PS51419">
    <property type="entry name" value="RAB"/>
    <property type="match status" value="1"/>
</dbReference>
<dbReference type="NCBIfam" id="TIGR00231">
    <property type="entry name" value="small_GTP"/>
    <property type="match status" value="1"/>
</dbReference>
<evidence type="ECO:0000256" key="4">
    <source>
        <dbReference type="SAM" id="MobiDB-lite"/>
    </source>
</evidence>
<dbReference type="SUPFAM" id="SSF52540">
    <property type="entry name" value="P-loop containing nucleoside triphosphate hydrolases"/>
    <property type="match status" value="1"/>
</dbReference>
<evidence type="ECO:0000256" key="1">
    <source>
        <dbReference type="ARBA" id="ARBA00022741"/>
    </source>
</evidence>
<organism evidence="5">
    <name type="scientific">Euplotoides octocarinatus</name>
    <name type="common">Freshwater ciliate</name>
    <name type="synonym">Euplotes octocarinatus</name>
    <dbReference type="NCBI Taxonomy" id="2716877"/>
    <lineage>
        <taxon>Eukaryota</taxon>
        <taxon>Sar</taxon>
        <taxon>Alveolata</taxon>
        <taxon>Ciliophora</taxon>
        <taxon>Intramacronucleata</taxon>
        <taxon>Spirotrichea</taxon>
        <taxon>Hypotrichia</taxon>
        <taxon>Euplotida</taxon>
        <taxon>Euplotidae</taxon>
        <taxon>Euplotes</taxon>
    </lineage>
</organism>
<dbReference type="SMART" id="SM00174">
    <property type="entry name" value="RHO"/>
    <property type="match status" value="1"/>
</dbReference>
<dbReference type="AlphaFoldDB" id="E2GMZ7"/>
<dbReference type="InterPro" id="IPR050227">
    <property type="entry name" value="Rab"/>
</dbReference>
<evidence type="ECO:0000256" key="3">
    <source>
        <dbReference type="ARBA" id="ARBA00023288"/>
    </source>
</evidence>
<dbReference type="FunFam" id="3.40.50.300:FF:001129">
    <property type="entry name" value="ras-related protein Rab-44 isoform X2"/>
    <property type="match status" value="1"/>
</dbReference>
<dbReference type="EMBL" id="HM371139">
    <property type="protein sequence ID" value="ADN96606.1"/>
    <property type="molecule type" value="Genomic_DNA"/>
</dbReference>
<dbReference type="InterPro" id="IPR001806">
    <property type="entry name" value="Small_GTPase"/>
</dbReference>
<dbReference type="SMART" id="SM00175">
    <property type="entry name" value="RAB"/>
    <property type="match status" value="1"/>
</dbReference>
<proteinExistence type="predicted"/>
<keyword evidence="2" id="KW-0342">GTP-binding</keyword>
<dbReference type="InterPro" id="IPR027417">
    <property type="entry name" value="P-loop_NTPase"/>
</dbReference>
<feature type="region of interest" description="Disordered" evidence="4">
    <location>
        <begin position="192"/>
        <end position="219"/>
    </location>
</feature>
<dbReference type="GO" id="GO:0003924">
    <property type="term" value="F:GTPase activity"/>
    <property type="evidence" value="ECO:0007669"/>
    <property type="project" value="InterPro"/>
</dbReference>
<dbReference type="GO" id="GO:0005525">
    <property type="term" value="F:GTP binding"/>
    <property type="evidence" value="ECO:0007669"/>
    <property type="project" value="UniProtKB-KW"/>
</dbReference>
<evidence type="ECO:0000313" key="5">
    <source>
        <dbReference type="EMBL" id="ADN96606.1"/>
    </source>
</evidence>
<dbReference type="Gene3D" id="3.40.50.300">
    <property type="entry name" value="P-loop containing nucleotide triphosphate hydrolases"/>
    <property type="match status" value="1"/>
</dbReference>
<sequence>METLKTSKQNEHDNLFKVLLIGDIAVGKSSIFNRFGKSTYEGDYRSTIGVDFLSIIVDEIPGIKNKKIMIQLWDTAGQEKFRTITRTYFKGAHGAVVVYDITNRSSYTNVHNWIQDIDKYSPLGISKLLIGNKCDDSTNRKVMYEEGKDLADLYKMQFIETSAKSNTNIKETFNTLVKLMYDTETHIGGASRKTTTGLSKTTKLKGSQDKKKSSKKKCC</sequence>
<dbReference type="PROSITE" id="PS51421">
    <property type="entry name" value="RAS"/>
    <property type="match status" value="1"/>
</dbReference>
<feature type="compositionally biased region" description="Low complexity" evidence="4">
    <location>
        <begin position="193"/>
        <end position="205"/>
    </location>
</feature>
<keyword evidence="1" id="KW-0547">Nucleotide-binding</keyword>
<dbReference type="InterPro" id="IPR005225">
    <property type="entry name" value="Small_GTP-bd"/>
</dbReference>
<gene>
    <name evidence="5" type="primary">Rab1A</name>
</gene>
<evidence type="ECO:0000256" key="2">
    <source>
        <dbReference type="ARBA" id="ARBA00023134"/>
    </source>
</evidence>
<reference evidence="5" key="1">
    <citation type="submission" date="2010-05" db="EMBL/GenBank/DDBJ databases">
        <title>EoRab1A gene of Euplotes octocarinatus.</title>
        <authorList>
            <person name="Li J."/>
            <person name="Nie Y."/>
            <person name="Liang A."/>
            <person name="Wang W."/>
        </authorList>
    </citation>
    <scope>NUCLEOTIDE SEQUENCE</scope>
</reference>
<dbReference type="PRINTS" id="PR00449">
    <property type="entry name" value="RASTRNSFRMNG"/>
</dbReference>
<protein>
    <submittedName>
        <fullName evidence="5">Rab GTPase 1A</fullName>
    </submittedName>
</protein>
<dbReference type="CDD" id="cd00154">
    <property type="entry name" value="Rab"/>
    <property type="match status" value="1"/>
</dbReference>